<feature type="domain" description="UvrD-like helicase ATP-binding" evidence="12">
    <location>
        <begin position="5"/>
        <end position="283"/>
    </location>
</feature>
<dbReference type="GO" id="GO:0016887">
    <property type="term" value="F:ATP hydrolysis activity"/>
    <property type="evidence" value="ECO:0007669"/>
    <property type="project" value="RHEA"/>
</dbReference>
<proteinExistence type="inferred from homology"/>
<keyword evidence="5 10" id="KW-0067">ATP-binding</keyword>
<dbReference type="GO" id="GO:0033202">
    <property type="term" value="C:DNA helicase complex"/>
    <property type="evidence" value="ECO:0007669"/>
    <property type="project" value="TreeGrafter"/>
</dbReference>
<dbReference type="InterPro" id="IPR014017">
    <property type="entry name" value="DNA_helicase_UvrD-like_C"/>
</dbReference>
<evidence type="ECO:0000256" key="10">
    <source>
        <dbReference type="PROSITE-ProRule" id="PRU00560"/>
    </source>
</evidence>
<evidence type="ECO:0000313" key="14">
    <source>
        <dbReference type="EMBL" id="SHK28846.1"/>
    </source>
</evidence>
<dbReference type="InterPro" id="IPR000212">
    <property type="entry name" value="DNA_helicase_UvrD/REP"/>
</dbReference>
<keyword evidence="15" id="KW-1185">Reference proteome</keyword>
<name>A0A1M6R8T9_9FIRM</name>
<dbReference type="Gene3D" id="1.10.486.10">
    <property type="entry name" value="PCRA, domain 4"/>
    <property type="match status" value="1"/>
</dbReference>
<dbReference type="PROSITE" id="PS51198">
    <property type="entry name" value="UVRD_HELICASE_ATP_BIND"/>
    <property type="match status" value="1"/>
</dbReference>
<evidence type="ECO:0000256" key="6">
    <source>
        <dbReference type="ARBA" id="ARBA00023125"/>
    </source>
</evidence>
<reference evidence="15" key="1">
    <citation type="submission" date="2016-11" db="EMBL/GenBank/DDBJ databases">
        <authorList>
            <person name="Varghese N."/>
            <person name="Submissions S."/>
        </authorList>
    </citation>
    <scope>NUCLEOTIDE SEQUENCE [LARGE SCALE GENOMIC DNA]</scope>
    <source>
        <strain evidence="15">DSM 10349</strain>
    </source>
</reference>
<dbReference type="SUPFAM" id="SSF52540">
    <property type="entry name" value="P-loop containing nucleoside triphosphate hydrolases"/>
    <property type="match status" value="1"/>
</dbReference>
<dbReference type="NCBIfam" id="TIGR01073">
    <property type="entry name" value="pcrA"/>
    <property type="match status" value="1"/>
</dbReference>
<dbReference type="GO" id="GO:0009314">
    <property type="term" value="P:response to radiation"/>
    <property type="evidence" value="ECO:0007669"/>
    <property type="project" value="UniProtKB-ARBA"/>
</dbReference>
<dbReference type="RefSeq" id="WP_072912236.1">
    <property type="nucleotide sequence ID" value="NZ_FRAR01000010.1"/>
</dbReference>
<comment type="catalytic activity">
    <reaction evidence="8">
        <text>Couples ATP hydrolysis with the unwinding of duplex DNA by translocating in the 3'-5' direction.</text>
        <dbReference type="EC" id="5.6.2.4"/>
    </reaction>
</comment>
<evidence type="ECO:0000256" key="11">
    <source>
        <dbReference type="RuleBase" id="RU364053"/>
    </source>
</evidence>
<dbReference type="GO" id="GO:0000725">
    <property type="term" value="P:recombinational repair"/>
    <property type="evidence" value="ECO:0007669"/>
    <property type="project" value="TreeGrafter"/>
</dbReference>
<accession>A0A1M6R8T9</accession>
<evidence type="ECO:0000256" key="5">
    <source>
        <dbReference type="ARBA" id="ARBA00022840"/>
    </source>
</evidence>
<dbReference type="GO" id="GO:0005524">
    <property type="term" value="F:ATP binding"/>
    <property type="evidence" value="ECO:0007669"/>
    <property type="project" value="UniProtKB-UniRule"/>
</dbReference>
<evidence type="ECO:0000256" key="4">
    <source>
        <dbReference type="ARBA" id="ARBA00022806"/>
    </source>
</evidence>
<evidence type="ECO:0000259" key="13">
    <source>
        <dbReference type="PROSITE" id="PS51217"/>
    </source>
</evidence>
<gene>
    <name evidence="14" type="ORF">SAMN02745123_01358</name>
</gene>
<keyword evidence="4 10" id="KW-0347">Helicase</keyword>
<dbReference type="Gene3D" id="3.40.50.300">
    <property type="entry name" value="P-loop containing nucleotide triphosphate hydrolases"/>
    <property type="match status" value="2"/>
</dbReference>
<dbReference type="InterPro" id="IPR014016">
    <property type="entry name" value="UvrD-like_ATP-bd"/>
</dbReference>
<dbReference type="Pfam" id="PF21196">
    <property type="entry name" value="PcrA_UvrD_tudor"/>
    <property type="match status" value="1"/>
</dbReference>
<dbReference type="EMBL" id="FRAR01000010">
    <property type="protein sequence ID" value="SHK28846.1"/>
    <property type="molecule type" value="Genomic_DNA"/>
</dbReference>
<dbReference type="GO" id="GO:0043138">
    <property type="term" value="F:3'-5' DNA helicase activity"/>
    <property type="evidence" value="ECO:0007669"/>
    <property type="project" value="UniProtKB-EC"/>
</dbReference>
<protein>
    <recommendedName>
        <fullName evidence="11">ATP-dependent DNA helicase</fullName>
        <ecNumber evidence="11">5.6.2.4</ecNumber>
    </recommendedName>
</protein>
<evidence type="ECO:0000256" key="1">
    <source>
        <dbReference type="ARBA" id="ARBA00009922"/>
    </source>
</evidence>
<dbReference type="Proteomes" id="UP000183997">
    <property type="component" value="Unassembled WGS sequence"/>
</dbReference>
<dbReference type="Pfam" id="PF00580">
    <property type="entry name" value="UvrD-helicase"/>
    <property type="match status" value="1"/>
</dbReference>
<dbReference type="PANTHER" id="PTHR11070">
    <property type="entry name" value="UVRD / RECB / PCRA DNA HELICASE FAMILY MEMBER"/>
    <property type="match status" value="1"/>
</dbReference>
<comment type="catalytic activity">
    <reaction evidence="9 11">
        <text>ATP + H2O = ADP + phosphate + H(+)</text>
        <dbReference type="Rhea" id="RHEA:13065"/>
        <dbReference type="ChEBI" id="CHEBI:15377"/>
        <dbReference type="ChEBI" id="CHEBI:15378"/>
        <dbReference type="ChEBI" id="CHEBI:30616"/>
        <dbReference type="ChEBI" id="CHEBI:43474"/>
        <dbReference type="ChEBI" id="CHEBI:456216"/>
        <dbReference type="EC" id="5.6.2.4"/>
    </reaction>
</comment>
<dbReference type="AlphaFoldDB" id="A0A1M6R8T9"/>
<keyword evidence="7" id="KW-0413">Isomerase</keyword>
<dbReference type="GO" id="GO:0006260">
    <property type="term" value="P:DNA replication"/>
    <property type="evidence" value="ECO:0007669"/>
    <property type="project" value="InterPro"/>
</dbReference>
<feature type="binding site" evidence="10">
    <location>
        <begin position="26"/>
        <end position="33"/>
    </location>
    <ligand>
        <name>ATP</name>
        <dbReference type="ChEBI" id="CHEBI:30616"/>
    </ligand>
</feature>
<organism evidence="14 15">
    <name type="scientific">Desulforamulus aeronauticus DSM 10349</name>
    <dbReference type="NCBI Taxonomy" id="1121421"/>
    <lineage>
        <taxon>Bacteria</taxon>
        <taxon>Bacillati</taxon>
        <taxon>Bacillota</taxon>
        <taxon>Clostridia</taxon>
        <taxon>Eubacteriales</taxon>
        <taxon>Peptococcaceae</taxon>
        <taxon>Desulforamulus</taxon>
    </lineage>
</organism>
<dbReference type="STRING" id="1121421.SAMN02745123_01358"/>
<dbReference type="InterPro" id="IPR027417">
    <property type="entry name" value="P-loop_NTPase"/>
</dbReference>
<keyword evidence="6 11" id="KW-0238">DNA-binding</keyword>
<dbReference type="Gene3D" id="1.10.10.160">
    <property type="match status" value="1"/>
</dbReference>
<evidence type="ECO:0000256" key="8">
    <source>
        <dbReference type="ARBA" id="ARBA00034617"/>
    </source>
</evidence>
<dbReference type="OrthoDB" id="9810135at2"/>
<dbReference type="InterPro" id="IPR005751">
    <property type="entry name" value="ATP-dep_DNA_helicase_PcrA"/>
</dbReference>
<dbReference type="InterPro" id="IPR013986">
    <property type="entry name" value="DExx_box_DNA_helicase_dom_sf"/>
</dbReference>
<dbReference type="GO" id="GO:0005829">
    <property type="term" value="C:cytosol"/>
    <property type="evidence" value="ECO:0007669"/>
    <property type="project" value="TreeGrafter"/>
</dbReference>
<dbReference type="FunFam" id="1.10.10.160:FF:000001">
    <property type="entry name" value="ATP-dependent DNA helicase"/>
    <property type="match status" value="1"/>
</dbReference>
<evidence type="ECO:0000256" key="7">
    <source>
        <dbReference type="ARBA" id="ARBA00023235"/>
    </source>
</evidence>
<dbReference type="PROSITE" id="PS51217">
    <property type="entry name" value="UVRD_HELICASE_CTER"/>
    <property type="match status" value="1"/>
</dbReference>
<dbReference type="PANTHER" id="PTHR11070:SF2">
    <property type="entry name" value="ATP-DEPENDENT DNA HELICASE SRS2"/>
    <property type="match status" value="1"/>
</dbReference>
<keyword evidence="2 10" id="KW-0547">Nucleotide-binding</keyword>
<dbReference type="FunFam" id="1.10.486.10:FF:000003">
    <property type="entry name" value="ATP-dependent DNA helicase"/>
    <property type="match status" value="1"/>
</dbReference>
<dbReference type="CDD" id="cd17932">
    <property type="entry name" value="DEXQc_UvrD"/>
    <property type="match status" value="1"/>
</dbReference>
<sequence length="724" mass="81862">MDILANLNPAQAEAAGHTAGPLLVLAGAGSGKTRVLTHRIAYILNQGVPPYNILAITFTNKAAAEMRNRVEQLMPEAARDLWVTTFHSACLRILRREIQALGYNTSFSIYDDADQQTLMKECLKELEIDEKRFQPRAILSAISGAKNKLMSPAQYERQAFEYFEQVAARVYRSYQEKLFKNNALDFDDLLMLTVRLFQENPHVLGYYQTKFKYILVDEYQDTNHTQYTLVNMLAERHRNVCVVGDPNQSIYKWRGADINNILSFERDYPEAKVVKLEQNYRSTGTILQAANTVIKNNLEAKELKLWTSQGAGELIHVFRAESERFEGHYIADRIKDLHFTKNRKYNDIAILYRTHAQSRVFEEVFLRLGIPYTIFGGLKFYERKEIKDLLAYLRVLINPVDSQSLNRIINVPKRGIGAASLEKINNFALERDVTLLISLAMVDDIPGVPAKARKQCRLLADLLALLKQQAQFLSVTEIAEEVIKTTGYRAELEAEDTVESRTRLENLQEFLTVTREYDKQHGEEGGLADFLSTISLVTDLDRHDPAADQVVMMSLHSAKGLEFPVVFLTGLEEGVFPHSRALYDQEELEEERRLAYVGITRAKEQLHLTHCWERTLFGRTNMNPKSRFLEEIPVELTVGQSPVKKTIPSQASSAIFGTAGKTTAPTASAAPKSFLLGDRVSHKKWGEGVIVKVKGEGGDAELTVAFPQQGLKTLIAQFAPLEKV</sequence>
<comment type="similarity">
    <text evidence="1 11">Belongs to the helicase family. UvrD subfamily.</text>
</comment>
<evidence type="ECO:0000259" key="12">
    <source>
        <dbReference type="PROSITE" id="PS51198"/>
    </source>
</evidence>
<dbReference type="GO" id="GO:0003677">
    <property type="term" value="F:DNA binding"/>
    <property type="evidence" value="ECO:0007669"/>
    <property type="project" value="UniProtKB-KW"/>
</dbReference>
<dbReference type="Pfam" id="PF13361">
    <property type="entry name" value="UvrD_C"/>
    <property type="match status" value="1"/>
</dbReference>
<feature type="domain" description="UvrD-like helicase C-terminal" evidence="13">
    <location>
        <begin position="284"/>
        <end position="560"/>
    </location>
</feature>
<evidence type="ECO:0000256" key="3">
    <source>
        <dbReference type="ARBA" id="ARBA00022801"/>
    </source>
</evidence>
<dbReference type="EC" id="5.6.2.4" evidence="11"/>
<keyword evidence="3 10" id="KW-0378">Hydrolase</keyword>
<evidence type="ECO:0000256" key="9">
    <source>
        <dbReference type="ARBA" id="ARBA00048988"/>
    </source>
</evidence>
<evidence type="ECO:0000313" key="15">
    <source>
        <dbReference type="Proteomes" id="UP000183997"/>
    </source>
</evidence>
<evidence type="ECO:0000256" key="2">
    <source>
        <dbReference type="ARBA" id="ARBA00022741"/>
    </source>
</evidence>